<evidence type="ECO:0000256" key="1">
    <source>
        <dbReference type="ARBA" id="ARBA00023163"/>
    </source>
</evidence>
<keyword evidence="4" id="KW-1185">Reference proteome</keyword>
<proteinExistence type="predicted"/>
<evidence type="ECO:0000313" key="4">
    <source>
        <dbReference type="Proteomes" id="UP000655830"/>
    </source>
</evidence>
<dbReference type="AlphaFoldDB" id="A0A926IDN6"/>
<dbReference type="Pfam" id="PF05066">
    <property type="entry name" value="HARE-HTH"/>
    <property type="match status" value="1"/>
</dbReference>
<dbReference type="GO" id="GO:0006355">
    <property type="term" value="P:regulation of DNA-templated transcription"/>
    <property type="evidence" value="ECO:0007669"/>
    <property type="project" value="InterPro"/>
</dbReference>
<protein>
    <recommendedName>
        <fullName evidence="2">HTH HARE-type domain-containing protein</fullName>
    </recommendedName>
</protein>
<dbReference type="Proteomes" id="UP000655830">
    <property type="component" value="Unassembled WGS sequence"/>
</dbReference>
<evidence type="ECO:0000313" key="3">
    <source>
        <dbReference type="EMBL" id="MBC8578888.1"/>
    </source>
</evidence>
<sequence>MEKTITIQQAAAELLSEYRKPLKSKDLARMAQERKMVAPSMAKDPIQSLSQTLERNIRLDKGNKPRLIFVETETGRCIGIPEWYEEVKVEKKVVSEKVEVALSSDLLNKVKLYQSSFKIISMEETMIQLIKKGLSATAEELIDRLKLELDHL</sequence>
<feature type="domain" description="HTH HARE-type" evidence="2">
    <location>
        <begin position="6"/>
        <end position="70"/>
    </location>
</feature>
<reference evidence="3" key="1">
    <citation type="submission" date="2020-08" db="EMBL/GenBank/DDBJ databases">
        <title>Genome public.</title>
        <authorList>
            <person name="Liu C."/>
            <person name="Sun Q."/>
        </authorList>
    </citation>
    <scope>NUCLEOTIDE SEQUENCE</scope>
    <source>
        <strain evidence="3">NSJ-12</strain>
    </source>
</reference>
<name>A0A926IDN6_9FIRM</name>
<dbReference type="EMBL" id="JACRSY010000006">
    <property type="protein sequence ID" value="MBC8578888.1"/>
    <property type="molecule type" value="Genomic_DNA"/>
</dbReference>
<dbReference type="InterPro" id="IPR007759">
    <property type="entry name" value="Asxl_HARE-HTH"/>
</dbReference>
<accession>A0A926IDN6</accession>
<organism evidence="3 4">
    <name type="scientific">Zhenhengia yiwuensis</name>
    <dbReference type="NCBI Taxonomy" id="2763666"/>
    <lineage>
        <taxon>Bacteria</taxon>
        <taxon>Bacillati</taxon>
        <taxon>Bacillota</taxon>
        <taxon>Clostridia</taxon>
        <taxon>Lachnospirales</taxon>
        <taxon>Lachnospiraceae</taxon>
        <taxon>Zhenhengia</taxon>
    </lineage>
</organism>
<evidence type="ECO:0000259" key="2">
    <source>
        <dbReference type="Pfam" id="PF05066"/>
    </source>
</evidence>
<dbReference type="RefSeq" id="WP_249332023.1">
    <property type="nucleotide sequence ID" value="NZ_JACRSY010000006.1"/>
</dbReference>
<keyword evidence="1" id="KW-0804">Transcription</keyword>
<gene>
    <name evidence="3" type="ORF">H8718_04995</name>
</gene>
<comment type="caution">
    <text evidence="3">The sequence shown here is derived from an EMBL/GenBank/DDBJ whole genome shotgun (WGS) entry which is preliminary data.</text>
</comment>